<evidence type="ECO:0000256" key="1">
    <source>
        <dbReference type="SAM" id="MobiDB-lite"/>
    </source>
</evidence>
<evidence type="ECO:0000313" key="2">
    <source>
        <dbReference type="EMBL" id="CAH1266669.1"/>
    </source>
</evidence>
<proteinExistence type="predicted"/>
<evidence type="ECO:0000313" key="3">
    <source>
        <dbReference type="Proteomes" id="UP000838412"/>
    </source>
</evidence>
<reference evidence="2" key="1">
    <citation type="submission" date="2022-01" db="EMBL/GenBank/DDBJ databases">
        <authorList>
            <person name="Braso-Vives M."/>
        </authorList>
    </citation>
    <scope>NUCLEOTIDE SEQUENCE</scope>
</reference>
<organism evidence="2 3">
    <name type="scientific">Branchiostoma lanceolatum</name>
    <name type="common">Common lancelet</name>
    <name type="synonym">Amphioxus lanceolatum</name>
    <dbReference type="NCBI Taxonomy" id="7740"/>
    <lineage>
        <taxon>Eukaryota</taxon>
        <taxon>Metazoa</taxon>
        <taxon>Chordata</taxon>
        <taxon>Cephalochordata</taxon>
        <taxon>Leptocardii</taxon>
        <taxon>Amphioxiformes</taxon>
        <taxon>Branchiostomatidae</taxon>
        <taxon>Branchiostoma</taxon>
    </lineage>
</organism>
<accession>A0A8K0EUC0</accession>
<dbReference type="Proteomes" id="UP000838412">
    <property type="component" value="Chromosome 6"/>
</dbReference>
<name>A0A8K0EUC0_BRALA</name>
<protein>
    <submittedName>
        <fullName evidence="2">Hypp3493 protein</fullName>
    </submittedName>
</protein>
<dbReference type="EMBL" id="OV696691">
    <property type="protein sequence ID" value="CAH1266669.1"/>
    <property type="molecule type" value="Genomic_DNA"/>
</dbReference>
<feature type="region of interest" description="Disordered" evidence="1">
    <location>
        <begin position="1"/>
        <end position="96"/>
    </location>
</feature>
<keyword evidence="3" id="KW-1185">Reference proteome</keyword>
<gene>
    <name evidence="2" type="primary">Hypp3493</name>
    <name evidence="2" type="ORF">BLAG_LOCUS20219</name>
</gene>
<feature type="compositionally biased region" description="Basic and acidic residues" evidence="1">
    <location>
        <begin position="66"/>
        <end position="84"/>
    </location>
</feature>
<sequence>MSDGQQRPQKSDTGAVSDRLEDTCEHGSVYTQQSKGQLVTWLKGEVKKKHPISRAPTSKSKRKNQKDKVDKPKKTKKDKAEAPKKTRKEHQQSLPKMLQDSYRPKPLKVDQMVAVADKIGLFVGKVRSIDDDEDCAHISVMSYSGDGVFSPPARLQVEEVDARCVIEINFPVENMKGGKIKVQKWEALNAHYLKYKKEYKL</sequence>
<feature type="compositionally biased region" description="Polar residues" evidence="1">
    <location>
        <begin position="1"/>
        <end position="14"/>
    </location>
</feature>
<dbReference type="AlphaFoldDB" id="A0A8K0EUC0"/>
<dbReference type="OrthoDB" id="10228955at2759"/>